<gene>
    <name evidence="2" type="ORF">RchiOBHm_Chr7g0178411</name>
</gene>
<dbReference type="AlphaFoldDB" id="A0A2P6P1V3"/>
<name>A0A2P6P1V3_ROSCH</name>
<keyword evidence="1" id="KW-0812">Transmembrane</keyword>
<sequence length="112" mass="13099">MNRLVRGSAKNTAFHRCFCYLDLCWLVLNSMHALLTLVLWVIDIFLCRFCEGWHLSSALCNQIWEIVEFQLSSIRFCFGVPVHFPVGIFKYGDVDWALMAYLEISRFSRKLG</sequence>
<comment type="caution">
    <text evidence="2">The sequence shown here is derived from an EMBL/GenBank/DDBJ whole genome shotgun (WGS) entry which is preliminary data.</text>
</comment>
<dbReference type="Gramene" id="PRQ15899">
    <property type="protein sequence ID" value="PRQ15899"/>
    <property type="gene ID" value="RchiOBHm_Chr7g0178411"/>
</dbReference>
<organism evidence="2 3">
    <name type="scientific">Rosa chinensis</name>
    <name type="common">China rose</name>
    <dbReference type="NCBI Taxonomy" id="74649"/>
    <lineage>
        <taxon>Eukaryota</taxon>
        <taxon>Viridiplantae</taxon>
        <taxon>Streptophyta</taxon>
        <taxon>Embryophyta</taxon>
        <taxon>Tracheophyta</taxon>
        <taxon>Spermatophyta</taxon>
        <taxon>Magnoliopsida</taxon>
        <taxon>eudicotyledons</taxon>
        <taxon>Gunneridae</taxon>
        <taxon>Pentapetalae</taxon>
        <taxon>rosids</taxon>
        <taxon>fabids</taxon>
        <taxon>Rosales</taxon>
        <taxon>Rosaceae</taxon>
        <taxon>Rosoideae</taxon>
        <taxon>Rosoideae incertae sedis</taxon>
        <taxon>Rosa</taxon>
    </lineage>
</organism>
<dbReference type="Proteomes" id="UP000238479">
    <property type="component" value="Chromosome 7"/>
</dbReference>
<protein>
    <submittedName>
        <fullName evidence="2">Uncharacterized protein</fullName>
    </submittedName>
</protein>
<accession>A0A2P6P1V3</accession>
<evidence type="ECO:0000256" key="1">
    <source>
        <dbReference type="SAM" id="Phobius"/>
    </source>
</evidence>
<evidence type="ECO:0000313" key="3">
    <source>
        <dbReference type="Proteomes" id="UP000238479"/>
    </source>
</evidence>
<keyword evidence="3" id="KW-1185">Reference proteome</keyword>
<reference evidence="2 3" key="1">
    <citation type="journal article" date="2018" name="Nat. Genet.">
        <title>The Rosa genome provides new insights in the design of modern roses.</title>
        <authorList>
            <person name="Bendahmane M."/>
        </authorList>
    </citation>
    <scope>NUCLEOTIDE SEQUENCE [LARGE SCALE GENOMIC DNA]</scope>
    <source>
        <strain evidence="3">cv. Old Blush</strain>
    </source>
</reference>
<evidence type="ECO:0000313" key="2">
    <source>
        <dbReference type="EMBL" id="PRQ15899.1"/>
    </source>
</evidence>
<feature type="transmembrane region" description="Helical" evidence="1">
    <location>
        <begin position="20"/>
        <end position="42"/>
    </location>
</feature>
<keyword evidence="1" id="KW-1133">Transmembrane helix</keyword>
<keyword evidence="1" id="KW-0472">Membrane</keyword>
<dbReference type="EMBL" id="PDCK01000045">
    <property type="protein sequence ID" value="PRQ15899.1"/>
    <property type="molecule type" value="Genomic_DNA"/>
</dbReference>
<proteinExistence type="predicted"/>